<dbReference type="Proteomes" id="UP000198571">
    <property type="component" value="Unassembled WGS sequence"/>
</dbReference>
<evidence type="ECO:0000313" key="2">
    <source>
        <dbReference type="Proteomes" id="UP000198571"/>
    </source>
</evidence>
<accession>A0A1H9X277</accession>
<dbReference type="InterPro" id="IPR025613">
    <property type="entry name" value="YlbE"/>
</dbReference>
<dbReference type="AlphaFoldDB" id="A0A1H9X277"/>
<evidence type="ECO:0000313" key="1">
    <source>
        <dbReference type="EMBL" id="SES39743.1"/>
    </source>
</evidence>
<keyword evidence="2" id="KW-1185">Reference proteome</keyword>
<protein>
    <submittedName>
        <fullName evidence="1">YlbE-like protein</fullName>
    </submittedName>
</protein>
<dbReference type="STRING" id="1601833.SAMN05518684_12266"/>
<organism evidence="1 2">
    <name type="scientific">Salipaludibacillus aurantiacus</name>
    <dbReference type="NCBI Taxonomy" id="1601833"/>
    <lineage>
        <taxon>Bacteria</taxon>
        <taxon>Bacillati</taxon>
        <taxon>Bacillota</taxon>
        <taxon>Bacilli</taxon>
        <taxon>Bacillales</taxon>
        <taxon>Bacillaceae</taxon>
    </lineage>
</organism>
<dbReference type="EMBL" id="FOGT01000022">
    <property type="protein sequence ID" value="SES39743.1"/>
    <property type="molecule type" value="Genomic_DNA"/>
</dbReference>
<dbReference type="RefSeq" id="WP_093055648.1">
    <property type="nucleotide sequence ID" value="NZ_FOGT01000022.1"/>
</dbReference>
<gene>
    <name evidence="1" type="ORF">SAMN05518684_12266</name>
</gene>
<name>A0A1H9X277_9BACI</name>
<reference evidence="2" key="1">
    <citation type="submission" date="2016-10" db="EMBL/GenBank/DDBJ databases">
        <authorList>
            <person name="Varghese N."/>
            <person name="Submissions S."/>
        </authorList>
    </citation>
    <scope>NUCLEOTIDE SEQUENCE [LARGE SCALE GENOMIC DNA]</scope>
    <source>
        <strain evidence="2">S9</strain>
    </source>
</reference>
<dbReference type="Pfam" id="PF14003">
    <property type="entry name" value="YlbE"/>
    <property type="match status" value="1"/>
</dbReference>
<proteinExistence type="predicted"/>
<sequence length="78" mass="9633">MRTDVYDYVKANPQIHKYLRTHPVWYRRLGREPERLPEMIKESNVYYGKTFPQRVEQIQRNMNLAMMMIEMMKQVKEP</sequence>